<dbReference type="InterPro" id="IPR011701">
    <property type="entry name" value="MFS"/>
</dbReference>
<sequence length="638" mass="70283">MAISTAVSVPNATMLRNECEMEDSELQDKPIEAGEGTTQESETSDNAQISWWEDDPHNPLNWPLWKKALQVAMISSSGFLALVNKVSSIGTSIVSPARLQLMQEFNVGSTKALIPVALYVFALGFDPLIGGPLSETIGRCPIYVVSAPLRSLFTLGVGFAHNFGALYFLRFMAGLCWAPVLSVATGTLAETFRPKTRGPVSAYSFVLMPFLGPALGTPKNYKYIGLLYIMDKFPMEVGYTKPQHCSRSALLIMNVDTAISKNGCKPRGRPRKHPSDDHRMNARRERNRAAQKSFRLRHQANEQSQRQEEVELGHKFDHLLSVFLSFTDQVVRSEWANQDASLMKALRSSVKDVLSLSLTDDSPDMAFKNSLQSNHDSTALKNNETTSDGVSTSQDLHAQRQPSLSTTPSSERHNSGVQVGELRQHVRQDIGLSASINFQPPSTGQYRLDSPFSLQIAYLAIQYACHILSTTTSPASDVLYRVFGSRLQIHTRQDILLNLRWHLGPGYSQLDGLATANFTQPAFVNTDVQLEDKQLYNADQIARVLRQRTRELAGGDCLDVIVNNGMSTTSNLIHAPSMQSQSINYSNSEATVIIRVSKLGLLHNISRSGICFGSGPAFLGADVKKAIWDSVLPGSHLV</sequence>
<dbReference type="InterPro" id="IPR036259">
    <property type="entry name" value="MFS_trans_sf"/>
</dbReference>
<protein>
    <recommendedName>
        <fullName evidence="9">BZIP domain-containing protein</fullName>
    </recommendedName>
</protein>
<evidence type="ECO:0000256" key="4">
    <source>
        <dbReference type="ARBA" id="ARBA00023136"/>
    </source>
</evidence>
<dbReference type="Gene3D" id="1.20.1720.10">
    <property type="entry name" value="Multidrug resistance protein D"/>
    <property type="match status" value="1"/>
</dbReference>
<keyword evidence="3" id="KW-1133">Transmembrane helix</keyword>
<comment type="subcellular location">
    <subcellularLocation>
        <location evidence="1">Membrane</location>
        <topology evidence="1">Multi-pass membrane protein</topology>
    </subcellularLocation>
</comment>
<comment type="caution">
    <text evidence="7">The sequence shown here is derived from an EMBL/GenBank/DDBJ whole genome shotgun (WGS) entry which is preliminary data.</text>
</comment>
<gene>
    <name evidence="7" type="ORF">B0J15DRAFT_462003</name>
</gene>
<dbReference type="GO" id="GO:0015606">
    <property type="term" value="F:spermidine transmembrane transporter activity"/>
    <property type="evidence" value="ECO:0007669"/>
    <property type="project" value="TreeGrafter"/>
</dbReference>
<evidence type="ECO:0000256" key="6">
    <source>
        <dbReference type="SAM" id="MobiDB-lite"/>
    </source>
</evidence>
<proteinExistence type="predicted"/>
<dbReference type="CDD" id="cd14688">
    <property type="entry name" value="bZIP_YAP"/>
    <property type="match status" value="1"/>
</dbReference>
<name>A0A9P9KT80_FUSSL</name>
<keyword evidence="5" id="KW-0325">Glycoprotein</keyword>
<evidence type="ECO:0000313" key="7">
    <source>
        <dbReference type="EMBL" id="KAH7267963.1"/>
    </source>
</evidence>
<feature type="region of interest" description="Disordered" evidence="6">
    <location>
        <begin position="261"/>
        <end position="309"/>
    </location>
</feature>
<organism evidence="7 8">
    <name type="scientific">Fusarium solani</name>
    <name type="common">Filamentous fungus</name>
    <dbReference type="NCBI Taxonomy" id="169388"/>
    <lineage>
        <taxon>Eukaryota</taxon>
        <taxon>Fungi</taxon>
        <taxon>Dikarya</taxon>
        <taxon>Ascomycota</taxon>
        <taxon>Pezizomycotina</taxon>
        <taxon>Sordariomycetes</taxon>
        <taxon>Hypocreomycetidae</taxon>
        <taxon>Hypocreales</taxon>
        <taxon>Nectriaceae</taxon>
        <taxon>Fusarium</taxon>
        <taxon>Fusarium solani species complex</taxon>
    </lineage>
</organism>
<evidence type="ECO:0000313" key="8">
    <source>
        <dbReference type="Proteomes" id="UP000736672"/>
    </source>
</evidence>
<dbReference type="SUPFAM" id="SSF103473">
    <property type="entry name" value="MFS general substrate transporter"/>
    <property type="match status" value="1"/>
</dbReference>
<feature type="compositionally biased region" description="Polar residues" evidence="6">
    <location>
        <begin position="369"/>
        <end position="409"/>
    </location>
</feature>
<reference evidence="7" key="1">
    <citation type="journal article" date="2021" name="Nat. Commun.">
        <title>Genetic determinants of endophytism in the Arabidopsis root mycobiome.</title>
        <authorList>
            <person name="Mesny F."/>
            <person name="Miyauchi S."/>
            <person name="Thiergart T."/>
            <person name="Pickel B."/>
            <person name="Atanasova L."/>
            <person name="Karlsson M."/>
            <person name="Huettel B."/>
            <person name="Barry K.W."/>
            <person name="Haridas S."/>
            <person name="Chen C."/>
            <person name="Bauer D."/>
            <person name="Andreopoulos W."/>
            <person name="Pangilinan J."/>
            <person name="LaButti K."/>
            <person name="Riley R."/>
            <person name="Lipzen A."/>
            <person name="Clum A."/>
            <person name="Drula E."/>
            <person name="Henrissat B."/>
            <person name="Kohler A."/>
            <person name="Grigoriev I.V."/>
            <person name="Martin F.M."/>
            <person name="Hacquard S."/>
        </authorList>
    </citation>
    <scope>NUCLEOTIDE SEQUENCE</scope>
    <source>
        <strain evidence="7">FSSC 5 MPI-SDFR-AT-0091</strain>
    </source>
</reference>
<dbReference type="PANTHER" id="PTHR23502:SF38">
    <property type="entry name" value="POLYAMINE TRANSPORTER 4"/>
    <property type="match status" value="1"/>
</dbReference>
<keyword evidence="8" id="KW-1185">Reference proteome</keyword>
<dbReference type="OrthoDB" id="3555317at2759"/>
<keyword evidence="4" id="KW-0472">Membrane</keyword>
<evidence type="ECO:0000256" key="1">
    <source>
        <dbReference type="ARBA" id="ARBA00004141"/>
    </source>
</evidence>
<accession>A0A9P9KT80</accession>
<evidence type="ECO:0008006" key="9">
    <source>
        <dbReference type="Google" id="ProtNLM"/>
    </source>
</evidence>
<dbReference type="AlphaFoldDB" id="A0A9P9KT80"/>
<keyword evidence="2" id="KW-0812">Transmembrane</keyword>
<dbReference type="GO" id="GO:0005886">
    <property type="term" value="C:plasma membrane"/>
    <property type="evidence" value="ECO:0007669"/>
    <property type="project" value="TreeGrafter"/>
</dbReference>
<dbReference type="EMBL" id="JAGTJS010000005">
    <property type="protein sequence ID" value="KAH7267963.1"/>
    <property type="molecule type" value="Genomic_DNA"/>
</dbReference>
<feature type="region of interest" description="Disordered" evidence="6">
    <location>
        <begin position="367"/>
        <end position="418"/>
    </location>
</feature>
<dbReference type="Proteomes" id="UP000736672">
    <property type="component" value="Unassembled WGS sequence"/>
</dbReference>
<evidence type="ECO:0000256" key="2">
    <source>
        <dbReference type="ARBA" id="ARBA00022692"/>
    </source>
</evidence>
<dbReference type="PANTHER" id="PTHR23502">
    <property type="entry name" value="MAJOR FACILITATOR SUPERFAMILY"/>
    <property type="match status" value="1"/>
</dbReference>
<evidence type="ECO:0000256" key="5">
    <source>
        <dbReference type="ARBA" id="ARBA00023180"/>
    </source>
</evidence>
<evidence type="ECO:0000256" key="3">
    <source>
        <dbReference type="ARBA" id="ARBA00022989"/>
    </source>
</evidence>
<dbReference type="GO" id="GO:0000297">
    <property type="term" value="F:spermine transmembrane transporter activity"/>
    <property type="evidence" value="ECO:0007669"/>
    <property type="project" value="TreeGrafter"/>
</dbReference>
<dbReference type="Pfam" id="PF07690">
    <property type="entry name" value="MFS_1"/>
    <property type="match status" value="1"/>
</dbReference>
<feature type="compositionally biased region" description="Basic and acidic residues" evidence="6">
    <location>
        <begin position="273"/>
        <end position="288"/>
    </location>
</feature>